<dbReference type="InterPro" id="IPR002549">
    <property type="entry name" value="AI-2E-like"/>
</dbReference>
<keyword evidence="4" id="KW-1003">Cell membrane</keyword>
<organism evidence="9 10">
    <name type="scientific">Iodidimonas nitroreducens</name>
    <dbReference type="NCBI Taxonomy" id="1236968"/>
    <lineage>
        <taxon>Bacteria</taxon>
        <taxon>Pseudomonadati</taxon>
        <taxon>Pseudomonadota</taxon>
        <taxon>Alphaproteobacteria</taxon>
        <taxon>Iodidimonadales</taxon>
        <taxon>Iodidimonadaceae</taxon>
        <taxon>Iodidimonas</taxon>
    </lineage>
</organism>
<evidence type="ECO:0000256" key="4">
    <source>
        <dbReference type="ARBA" id="ARBA00022475"/>
    </source>
</evidence>
<keyword evidence="5 8" id="KW-0812">Transmembrane</keyword>
<comment type="similarity">
    <text evidence="2">Belongs to the autoinducer-2 exporter (AI-2E) (TC 2.A.86) family.</text>
</comment>
<feature type="transmembrane region" description="Helical" evidence="8">
    <location>
        <begin position="279"/>
        <end position="297"/>
    </location>
</feature>
<dbReference type="EMBL" id="BKCN01000002">
    <property type="protein sequence ID" value="GER03011.1"/>
    <property type="molecule type" value="Genomic_DNA"/>
</dbReference>
<dbReference type="PANTHER" id="PTHR21716">
    <property type="entry name" value="TRANSMEMBRANE PROTEIN"/>
    <property type="match status" value="1"/>
</dbReference>
<name>A0A5A7N425_9PROT</name>
<feature type="transmembrane region" description="Helical" evidence="8">
    <location>
        <begin position="152"/>
        <end position="181"/>
    </location>
</feature>
<comment type="subcellular location">
    <subcellularLocation>
        <location evidence="1">Cell membrane</location>
        <topology evidence="1">Multi-pass membrane protein</topology>
    </subcellularLocation>
</comment>
<dbReference type="GO" id="GO:0055085">
    <property type="term" value="P:transmembrane transport"/>
    <property type="evidence" value="ECO:0007669"/>
    <property type="project" value="TreeGrafter"/>
</dbReference>
<dbReference type="Proteomes" id="UP000324996">
    <property type="component" value="Unassembled WGS sequence"/>
</dbReference>
<feature type="transmembrane region" description="Helical" evidence="8">
    <location>
        <begin position="73"/>
        <end position="93"/>
    </location>
</feature>
<accession>A0A5A7N425</accession>
<dbReference type="Pfam" id="PF01594">
    <property type="entry name" value="AI-2E_transport"/>
    <property type="match status" value="1"/>
</dbReference>
<gene>
    <name evidence="9" type="ORF">JCM17846_06930</name>
</gene>
<feature type="transmembrane region" description="Helical" evidence="8">
    <location>
        <begin position="20"/>
        <end position="53"/>
    </location>
</feature>
<evidence type="ECO:0000256" key="8">
    <source>
        <dbReference type="SAM" id="Phobius"/>
    </source>
</evidence>
<dbReference type="RefSeq" id="WP_052370888.1">
    <property type="nucleotide sequence ID" value="NZ_BKCN01000002.1"/>
</dbReference>
<evidence type="ECO:0000256" key="1">
    <source>
        <dbReference type="ARBA" id="ARBA00004651"/>
    </source>
</evidence>
<feature type="transmembrane region" description="Helical" evidence="8">
    <location>
        <begin position="317"/>
        <end position="348"/>
    </location>
</feature>
<feature type="transmembrane region" description="Helical" evidence="8">
    <location>
        <begin position="222"/>
        <end position="239"/>
    </location>
</feature>
<proteinExistence type="inferred from homology"/>
<keyword evidence="3" id="KW-0813">Transport</keyword>
<evidence type="ECO:0000313" key="9">
    <source>
        <dbReference type="EMBL" id="GER03011.1"/>
    </source>
</evidence>
<keyword evidence="7 8" id="KW-0472">Membrane</keyword>
<evidence type="ECO:0000256" key="3">
    <source>
        <dbReference type="ARBA" id="ARBA00022448"/>
    </source>
</evidence>
<evidence type="ECO:0000256" key="6">
    <source>
        <dbReference type="ARBA" id="ARBA00022989"/>
    </source>
</evidence>
<evidence type="ECO:0000256" key="5">
    <source>
        <dbReference type="ARBA" id="ARBA00022692"/>
    </source>
</evidence>
<keyword evidence="10" id="KW-1185">Reference proteome</keyword>
<sequence>MSDAGKADEQGLNPRLMSRLIPWGLLLIALLFAYLTRGILLPFLAGFALAYLLDPLADRLEAYHIDRGLAAGLIIFLCFIISLCVLFGLWPLLQAQLVGLVRAVPGVIADLRIWTSSMMLNMETEFGTEIGQQAQDVLESMVQQGFAMAHQMIMGVFTGGLALFNILALVLISPMVAFYILRDFDKIISRANALLPAHQAPFVRRTMIEIDQVLSGFVRGQLSVMLAMAVLYCLGWSVMGLDYALILGMLAGILGFIPFFGTAFALAVALFVGFGQWGLDYANLGLVVLVWVFVQILEGAVLTPRLLGRHVCLHPVWVIFAVFAGGEVAGFVGVLIAVPAAAVIAVLVRSSLAHYRLETQQTPAIKGHDDVSTAP</sequence>
<reference evidence="9 10" key="1">
    <citation type="submission" date="2019-09" db="EMBL/GenBank/DDBJ databases">
        <title>NBRP : Genome information of microbial organism related human and environment.</title>
        <authorList>
            <person name="Hattori M."/>
            <person name="Oshima K."/>
            <person name="Inaba H."/>
            <person name="Suda W."/>
            <person name="Sakamoto M."/>
            <person name="Iino T."/>
            <person name="Kitahara M."/>
            <person name="Oshida Y."/>
            <person name="Iida T."/>
            <person name="Kudo T."/>
            <person name="Itoh T."/>
            <person name="Ohkuma M."/>
        </authorList>
    </citation>
    <scope>NUCLEOTIDE SEQUENCE [LARGE SCALE GENOMIC DNA]</scope>
    <source>
        <strain evidence="9 10">Q-1</strain>
    </source>
</reference>
<evidence type="ECO:0000256" key="2">
    <source>
        <dbReference type="ARBA" id="ARBA00009773"/>
    </source>
</evidence>
<keyword evidence="6 8" id="KW-1133">Transmembrane helix</keyword>
<evidence type="ECO:0000313" key="10">
    <source>
        <dbReference type="Proteomes" id="UP000324996"/>
    </source>
</evidence>
<protein>
    <submittedName>
        <fullName evidence="9">AI-2E family transporter</fullName>
    </submittedName>
</protein>
<evidence type="ECO:0000256" key="7">
    <source>
        <dbReference type="ARBA" id="ARBA00023136"/>
    </source>
</evidence>
<dbReference type="AlphaFoldDB" id="A0A5A7N425"/>
<feature type="transmembrane region" description="Helical" evidence="8">
    <location>
        <begin position="245"/>
        <end position="272"/>
    </location>
</feature>
<dbReference type="PANTHER" id="PTHR21716:SF53">
    <property type="entry name" value="PERMEASE PERM-RELATED"/>
    <property type="match status" value="1"/>
</dbReference>
<comment type="caution">
    <text evidence="9">The sequence shown here is derived from an EMBL/GenBank/DDBJ whole genome shotgun (WGS) entry which is preliminary data.</text>
</comment>
<dbReference type="GO" id="GO:0005886">
    <property type="term" value="C:plasma membrane"/>
    <property type="evidence" value="ECO:0007669"/>
    <property type="project" value="UniProtKB-SubCell"/>
</dbReference>